<organism evidence="2 3">
    <name type="scientific">Oceanobacter antarcticus</name>
    <dbReference type="NCBI Taxonomy" id="3133425"/>
    <lineage>
        <taxon>Bacteria</taxon>
        <taxon>Pseudomonadati</taxon>
        <taxon>Pseudomonadota</taxon>
        <taxon>Gammaproteobacteria</taxon>
        <taxon>Oceanospirillales</taxon>
        <taxon>Oceanospirillaceae</taxon>
        <taxon>Oceanobacter</taxon>
    </lineage>
</organism>
<keyword evidence="1" id="KW-1133">Transmembrane helix</keyword>
<gene>
    <name evidence="2" type="ORF">WG929_10815</name>
</gene>
<evidence type="ECO:0000256" key="1">
    <source>
        <dbReference type="SAM" id="Phobius"/>
    </source>
</evidence>
<feature type="transmembrane region" description="Helical" evidence="1">
    <location>
        <begin position="73"/>
        <end position="91"/>
    </location>
</feature>
<evidence type="ECO:0000313" key="2">
    <source>
        <dbReference type="EMBL" id="MFK4752900.1"/>
    </source>
</evidence>
<dbReference type="EMBL" id="JBBKTX010000012">
    <property type="protein sequence ID" value="MFK4752900.1"/>
    <property type="molecule type" value="Genomic_DNA"/>
</dbReference>
<dbReference type="Proteomes" id="UP001620597">
    <property type="component" value="Unassembled WGS sequence"/>
</dbReference>
<keyword evidence="1" id="KW-0472">Membrane</keyword>
<keyword evidence="1" id="KW-0812">Transmembrane</keyword>
<dbReference type="RefSeq" id="WP_416206028.1">
    <property type="nucleotide sequence ID" value="NZ_JBBKTX010000012.1"/>
</dbReference>
<reference evidence="2 3" key="1">
    <citation type="submission" date="2024-03" db="EMBL/GenBank/DDBJ databases">
        <title>High-quality draft genome sequence of Oceanobacter sp. wDCs-4.</title>
        <authorList>
            <person name="Dong C."/>
        </authorList>
    </citation>
    <scope>NUCLEOTIDE SEQUENCE [LARGE SCALE GENOMIC DNA]</scope>
    <source>
        <strain evidence="3">wDCs-4</strain>
    </source>
</reference>
<name>A0ABW8NIU8_9GAMM</name>
<evidence type="ECO:0000313" key="3">
    <source>
        <dbReference type="Proteomes" id="UP001620597"/>
    </source>
</evidence>
<keyword evidence="3" id="KW-1185">Reference proteome</keyword>
<protein>
    <submittedName>
        <fullName evidence="2">Uncharacterized protein</fullName>
    </submittedName>
</protein>
<feature type="transmembrane region" description="Helical" evidence="1">
    <location>
        <begin position="48"/>
        <end position="67"/>
    </location>
</feature>
<comment type="caution">
    <text evidence="2">The sequence shown here is derived from an EMBL/GenBank/DDBJ whole genome shotgun (WGS) entry which is preliminary data.</text>
</comment>
<sequence length="97" mass="10604">MSSRSLRYDWWSKSLSGVVAGFLLALGISGLFAWLGPGGIAAANKVQFNMWLIVLVWLPILTTVYLFRSGARAWLILGGLALVSHVALYCVRYGAML</sequence>
<feature type="transmembrane region" description="Helical" evidence="1">
    <location>
        <begin position="15"/>
        <end position="36"/>
    </location>
</feature>
<proteinExistence type="predicted"/>
<accession>A0ABW8NIU8</accession>